<dbReference type="NCBIfam" id="TIGR01536">
    <property type="entry name" value="asn_synth_AEB"/>
    <property type="match status" value="1"/>
</dbReference>
<protein>
    <recommendedName>
        <fullName evidence="3">asparagine synthase (glutamine-hydrolyzing)</fullName>
        <ecNumber evidence="3">6.3.5.4</ecNumber>
    </recommendedName>
</protein>
<dbReference type="Pfam" id="PF00733">
    <property type="entry name" value="Asn_synthase"/>
    <property type="match status" value="1"/>
</dbReference>
<dbReference type="SUPFAM" id="SSF56235">
    <property type="entry name" value="N-terminal nucleophile aminohydrolases (Ntn hydrolases)"/>
    <property type="match status" value="1"/>
</dbReference>
<comment type="pathway">
    <text evidence="1">Amino-acid biosynthesis; L-asparagine biosynthesis; L-asparagine from L-aspartate (L-Gln route): step 1/1.</text>
</comment>
<keyword evidence="4" id="KW-0547">Nucleotide-binding</keyword>
<dbReference type="Gene3D" id="3.40.50.620">
    <property type="entry name" value="HUPs"/>
    <property type="match status" value="1"/>
</dbReference>
<comment type="caution">
    <text evidence="10">The sequence shown here is derived from an EMBL/GenBank/DDBJ whole genome shotgun (WGS) entry which is preliminary data.</text>
</comment>
<dbReference type="GO" id="GO:0004066">
    <property type="term" value="F:asparagine synthase (glutamine-hydrolyzing) activity"/>
    <property type="evidence" value="ECO:0007669"/>
    <property type="project" value="UniProtKB-EC"/>
</dbReference>
<evidence type="ECO:0000259" key="9">
    <source>
        <dbReference type="PROSITE" id="PS51278"/>
    </source>
</evidence>
<organism evidence="10 11">
    <name type="scientific">Prauserella oleivorans</name>
    <dbReference type="NCBI Taxonomy" id="1478153"/>
    <lineage>
        <taxon>Bacteria</taxon>
        <taxon>Bacillati</taxon>
        <taxon>Actinomycetota</taxon>
        <taxon>Actinomycetes</taxon>
        <taxon>Pseudonocardiales</taxon>
        <taxon>Pseudonocardiaceae</taxon>
        <taxon>Prauserella</taxon>
    </lineage>
</organism>
<gene>
    <name evidence="10" type="primary">asnB</name>
    <name evidence="10" type="ORF">ACFS2C_00920</name>
</gene>
<reference evidence="11" key="1">
    <citation type="journal article" date="2019" name="Int. J. Syst. Evol. Microbiol.">
        <title>The Global Catalogue of Microorganisms (GCM) 10K type strain sequencing project: providing services to taxonomists for standard genome sequencing and annotation.</title>
        <authorList>
            <consortium name="The Broad Institute Genomics Platform"/>
            <consortium name="The Broad Institute Genome Sequencing Center for Infectious Disease"/>
            <person name="Wu L."/>
            <person name="Ma J."/>
        </authorList>
    </citation>
    <scope>NUCLEOTIDE SEQUENCE [LARGE SCALE GENOMIC DNA]</scope>
    <source>
        <strain evidence="11">IBRC-M 10906</strain>
    </source>
</reference>
<dbReference type="InterPro" id="IPR017932">
    <property type="entry name" value="GATase_2_dom"/>
</dbReference>
<dbReference type="InterPro" id="IPR014729">
    <property type="entry name" value="Rossmann-like_a/b/a_fold"/>
</dbReference>
<dbReference type="SUPFAM" id="SSF52402">
    <property type="entry name" value="Adenine nucleotide alpha hydrolases-like"/>
    <property type="match status" value="1"/>
</dbReference>
<dbReference type="InterPro" id="IPR051786">
    <property type="entry name" value="ASN_synthetase/amidase"/>
</dbReference>
<proteinExistence type="inferred from homology"/>
<dbReference type="Proteomes" id="UP001597478">
    <property type="component" value="Unassembled WGS sequence"/>
</dbReference>
<evidence type="ECO:0000256" key="4">
    <source>
        <dbReference type="ARBA" id="ARBA00022741"/>
    </source>
</evidence>
<dbReference type="Gene3D" id="3.60.20.10">
    <property type="entry name" value="Glutamine Phosphoribosylpyrophosphate, subunit 1, domain 1"/>
    <property type="match status" value="1"/>
</dbReference>
<dbReference type="EC" id="6.3.5.4" evidence="3"/>
<accession>A0ABW5W1Y2</accession>
<dbReference type="InterPro" id="IPR033738">
    <property type="entry name" value="AsnB_N"/>
</dbReference>
<comment type="catalytic activity">
    <reaction evidence="8">
        <text>L-aspartate + L-glutamine + ATP + H2O = L-asparagine + L-glutamate + AMP + diphosphate + H(+)</text>
        <dbReference type="Rhea" id="RHEA:12228"/>
        <dbReference type="ChEBI" id="CHEBI:15377"/>
        <dbReference type="ChEBI" id="CHEBI:15378"/>
        <dbReference type="ChEBI" id="CHEBI:29985"/>
        <dbReference type="ChEBI" id="CHEBI:29991"/>
        <dbReference type="ChEBI" id="CHEBI:30616"/>
        <dbReference type="ChEBI" id="CHEBI:33019"/>
        <dbReference type="ChEBI" id="CHEBI:58048"/>
        <dbReference type="ChEBI" id="CHEBI:58359"/>
        <dbReference type="ChEBI" id="CHEBI:456215"/>
        <dbReference type="EC" id="6.3.5.4"/>
    </reaction>
</comment>
<evidence type="ECO:0000256" key="2">
    <source>
        <dbReference type="ARBA" id="ARBA00005752"/>
    </source>
</evidence>
<sequence>MCGIAGSYLWPDGGPLTERLTKALAHRGPDGAGHYAHAAGAGEVHLGHRRLAILDLSETGAQPMVRDGLALTYNGELYNAPELRAELEGAGVRFRGTSDTEVLLEAWRRWGTDCLPRLRGMFAFGVFDERTGELVLVRDQLGIKPLFVVRRGGGLVFASELKALAGELGGSLTVDAAALVASLLYYWVPDGRCAYREAEKLPPGTWLRCLPDGRVRRGRYYSIAEVAQAAQDEPEADLAEVVAESTRKHLLSDVGVATFLSGGLDSSYLTALAARERPGISAYTIGFRAEDARFEAMPDDLRYARQVAARFGVELHEIEIAPDVHDLLPRMTYHLDEPIGDPAAINTFLICSAAREAGIKVMLSGMGADELFAGYRKHLANLLGLRYQRVPAVLRRPVESVVDRLPVASAGRGYRSVRFAKRFLSFATLPEEAAFRRSYTMYDREELLGLVNPDLASTVDEVLTEHADTYHDNALSDFVNRMCLADARLFLPGLNLAYTDRSSMAASTEVRVPFVDVDVVRAAFGIPGHHKIAGRQGKAALKWAASGILPKEIVHRPKGLFSAPLRAWMSRDLAPLVREVVHDGALVTSGLLDRDALHRLVAEDASGRQDRAKHLWHIVTLEYWYRGAVAAAQDTAA</sequence>
<feature type="domain" description="Glutamine amidotransferase type-2" evidence="9">
    <location>
        <begin position="2"/>
        <end position="212"/>
    </location>
</feature>
<comment type="similarity">
    <text evidence="2">Belongs to the asparagine synthetase family.</text>
</comment>
<evidence type="ECO:0000256" key="5">
    <source>
        <dbReference type="ARBA" id="ARBA00022840"/>
    </source>
</evidence>
<dbReference type="EMBL" id="JBHUOF010000001">
    <property type="protein sequence ID" value="MFD2797953.1"/>
    <property type="molecule type" value="Genomic_DNA"/>
</dbReference>
<evidence type="ECO:0000256" key="8">
    <source>
        <dbReference type="ARBA" id="ARBA00048741"/>
    </source>
</evidence>
<dbReference type="CDD" id="cd00712">
    <property type="entry name" value="AsnB"/>
    <property type="match status" value="1"/>
</dbReference>
<dbReference type="PIRSF" id="PIRSF001589">
    <property type="entry name" value="Asn_synthetase_glu-h"/>
    <property type="match status" value="1"/>
</dbReference>
<dbReference type="RefSeq" id="WP_377387416.1">
    <property type="nucleotide sequence ID" value="NZ_JBHSAN010000008.1"/>
</dbReference>
<evidence type="ECO:0000256" key="7">
    <source>
        <dbReference type="ARBA" id="ARBA00022962"/>
    </source>
</evidence>
<keyword evidence="10" id="KW-0436">Ligase</keyword>
<dbReference type="CDD" id="cd01991">
    <property type="entry name" value="Asn_synthase_B_C"/>
    <property type="match status" value="1"/>
</dbReference>
<keyword evidence="6" id="KW-0061">Asparagine biosynthesis</keyword>
<evidence type="ECO:0000313" key="10">
    <source>
        <dbReference type="EMBL" id="MFD2797953.1"/>
    </source>
</evidence>
<keyword evidence="5" id="KW-0067">ATP-binding</keyword>
<evidence type="ECO:0000256" key="1">
    <source>
        <dbReference type="ARBA" id="ARBA00005187"/>
    </source>
</evidence>
<keyword evidence="11" id="KW-1185">Reference proteome</keyword>
<name>A0ABW5W1Y2_9PSEU</name>
<dbReference type="PROSITE" id="PS51278">
    <property type="entry name" value="GATASE_TYPE_2"/>
    <property type="match status" value="1"/>
</dbReference>
<dbReference type="Pfam" id="PF13537">
    <property type="entry name" value="GATase_7"/>
    <property type="match status" value="1"/>
</dbReference>
<keyword evidence="7" id="KW-0315">Glutamine amidotransferase</keyword>
<dbReference type="PANTHER" id="PTHR43284:SF1">
    <property type="entry name" value="ASPARAGINE SYNTHETASE"/>
    <property type="match status" value="1"/>
</dbReference>
<evidence type="ECO:0000256" key="3">
    <source>
        <dbReference type="ARBA" id="ARBA00012737"/>
    </source>
</evidence>
<evidence type="ECO:0000313" key="11">
    <source>
        <dbReference type="Proteomes" id="UP001597478"/>
    </source>
</evidence>
<dbReference type="InterPro" id="IPR001962">
    <property type="entry name" value="Asn_synthase"/>
</dbReference>
<evidence type="ECO:0000256" key="6">
    <source>
        <dbReference type="ARBA" id="ARBA00022888"/>
    </source>
</evidence>
<dbReference type="InterPro" id="IPR029055">
    <property type="entry name" value="Ntn_hydrolases_N"/>
</dbReference>
<dbReference type="InterPro" id="IPR006426">
    <property type="entry name" value="Asn_synth_AEB"/>
</dbReference>
<dbReference type="PANTHER" id="PTHR43284">
    <property type="entry name" value="ASPARAGINE SYNTHETASE (GLUTAMINE-HYDROLYZING)"/>
    <property type="match status" value="1"/>
</dbReference>
<keyword evidence="6" id="KW-0028">Amino-acid biosynthesis</keyword>